<dbReference type="PANTHER" id="PTHR39639">
    <property type="entry name" value="CHROMOSOME 16, WHOLE GENOME SHOTGUN SEQUENCE"/>
    <property type="match status" value="1"/>
</dbReference>
<name>A0A1I3B4V9_9PLAN</name>
<sequence length="498" mass="56828">MKMRSERRALDKLYKRRDRYEIPDWQREEVWSDEKKRELIDTILRGWKLPKFYFQKTNTDPDEYDVVDGQQRLTAIWEFFDGELSLPAESAGEFGGNTYQSLSEEISDRFDDYEIEYDEITDATDEDVKEFFKRLQAGLPLTGSEKLNSVHSKLRDYCKKTAKDSFFSETTVIANKRHAYFDIAAKVVTIEIEGLDAGLRYEDVRKVFIDHAAFSPQSAAARRINAALSFLRENFPEPFKQFRNRTIVQSIITFVCHLQSSGMKKSQGAMLKLYIEHFLSELTRQVELGQTATDSDFLDFQRTVNANVKSGARERQLILLRKLFQQHPVFFSSLSQSEGIAAGVEQSVAKMSKSIRHLVGVCNDRYASKLGKDLFKPTNKTATALVDIENAVTSLNDYKAFVENLYFLFREGVGQRLEGRIPSSFVEINDLRTMMQHDVDHGKPNKVAAKRKHLSTVFNRFSGVPSPDAVDPSTFPIVQANILGALEADLTALAKTLI</sequence>
<dbReference type="PANTHER" id="PTHR39639:SF1">
    <property type="entry name" value="DUF262 DOMAIN-CONTAINING PROTEIN"/>
    <property type="match status" value="1"/>
</dbReference>
<dbReference type="Proteomes" id="UP000199518">
    <property type="component" value="Unassembled WGS sequence"/>
</dbReference>
<reference evidence="3" key="1">
    <citation type="submission" date="2016-10" db="EMBL/GenBank/DDBJ databases">
        <authorList>
            <person name="Varghese N."/>
            <person name="Submissions S."/>
        </authorList>
    </citation>
    <scope>NUCLEOTIDE SEQUENCE [LARGE SCALE GENOMIC DNA]</scope>
    <source>
        <strain evidence="3">DSM 26348</strain>
    </source>
</reference>
<protein>
    <recommendedName>
        <fullName evidence="1">GmrSD restriction endonucleases N-terminal domain-containing protein</fullName>
    </recommendedName>
</protein>
<dbReference type="EMBL" id="FOQD01000001">
    <property type="protein sequence ID" value="SFH56751.1"/>
    <property type="molecule type" value="Genomic_DNA"/>
</dbReference>
<proteinExistence type="predicted"/>
<evidence type="ECO:0000313" key="2">
    <source>
        <dbReference type="EMBL" id="SFH56751.1"/>
    </source>
</evidence>
<dbReference type="OrthoDB" id="9770340at2"/>
<evidence type="ECO:0000259" key="1">
    <source>
        <dbReference type="Pfam" id="PF03235"/>
    </source>
</evidence>
<accession>A0A1I3B4V9</accession>
<dbReference type="STRING" id="1576369.SAMN05421753_101206"/>
<dbReference type="AlphaFoldDB" id="A0A1I3B4V9"/>
<feature type="domain" description="GmrSD restriction endonucleases N-terminal" evidence="1">
    <location>
        <begin position="12"/>
        <end position="149"/>
    </location>
</feature>
<evidence type="ECO:0000313" key="3">
    <source>
        <dbReference type="Proteomes" id="UP000199518"/>
    </source>
</evidence>
<dbReference type="InterPro" id="IPR004919">
    <property type="entry name" value="GmrSD_N"/>
</dbReference>
<gene>
    <name evidence="2" type="ORF">SAMN05421753_101206</name>
</gene>
<dbReference type="Pfam" id="PF03235">
    <property type="entry name" value="GmrSD_N"/>
    <property type="match status" value="1"/>
</dbReference>
<organism evidence="2 3">
    <name type="scientific">Planctomicrobium piriforme</name>
    <dbReference type="NCBI Taxonomy" id="1576369"/>
    <lineage>
        <taxon>Bacteria</taxon>
        <taxon>Pseudomonadati</taxon>
        <taxon>Planctomycetota</taxon>
        <taxon>Planctomycetia</taxon>
        <taxon>Planctomycetales</taxon>
        <taxon>Planctomycetaceae</taxon>
        <taxon>Planctomicrobium</taxon>
    </lineage>
</organism>
<keyword evidence="3" id="KW-1185">Reference proteome</keyword>